<dbReference type="InterPro" id="IPR016024">
    <property type="entry name" value="ARM-type_fold"/>
</dbReference>
<keyword evidence="2" id="KW-1185">Reference proteome</keyword>
<accession>A0A1H0HFB6</accession>
<dbReference type="RefSeq" id="WP_091026144.1">
    <property type="nucleotide sequence ID" value="NZ_BKAE01000008.1"/>
</dbReference>
<reference evidence="2" key="1">
    <citation type="submission" date="2016-10" db="EMBL/GenBank/DDBJ databases">
        <authorList>
            <person name="Varghese N."/>
            <person name="Submissions S."/>
        </authorList>
    </citation>
    <scope>NUCLEOTIDE SEQUENCE [LARGE SCALE GENOMIC DNA]</scope>
    <source>
        <strain evidence="2">CGMCC 1.11147</strain>
    </source>
</reference>
<gene>
    <name evidence="1" type="ORF">SAMN05192576_3562</name>
</gene>
<dbReference type="CDD" id="cd07064">
    <property type="entry name" value="AlkD_like_1"/>
    <property type="match status" value="1"/>
</dbReference>
<dbReference type="PANTHER" id="PTHR34070">
    <property type="entry name" value="ARMADILLO-TYPE FOLD"/>
    <property type="match status" value="1"/>
</dbReference>
<dbReference type="PANTHER" id="PTHR34070:SF1">
    <property type="entry name" value="DNA ALKYLATION REPAIR PROTEIN"/>
    <property type="match status" value="1"/>
</dbReference>
<dbReference type="Proteomes" id="UP000199004">
    <property type="component" value="Unassembled WGS sequence"/>
</dbReference>
<dbReference type="Pfam" id="PF08713">
    <property type="entry name" value="DNA_alkylation"/>
    <property type="match status" value="1"/>
</dbReference>
<dbReference type="OrthoDB" id="9775346at2"/>
<dbReference type="AlphaFoldDB" id="A0A1H0HFB6"/>
<evidence type="ECO:0000313" key="1">
    <source>
        <dbReference type="EMBL" id="SDO17780.1"/>
    </source>
</evidence>
<sequence length="232" mass="26632">MPDLADRELVALVREVLAAAGDPERAVGQQRYMKSAMPYYGVTLPEERKLLEPLFKELPPPSPEVWEATVRALWDEATHREEWYAAVSYAQHPAAAGWLDPESLDLWRHLVTTGAWWDVVDETAANLVGEVLMRHRAEVTPVMRAWAVDEHLWVRRTAVICQLRAKEETDLDLLRFAIESNVDDTTFWLRKAIGWALRQYARTDPEWVRAEVARLEGRLSGLSRREATKHLG</sequence>
<dbReference type="Gene3D" id="1.25.10.90">
    <property type="match status" value="1"/>
</dbReference>
<dbReference type="EMBL" id="FNIC01000006">
    <property type="protein sequence ID" value="SDO17780.1"/>
    <property type="molecule type" value="Genomic_DNA"/>
</dbReference>
<dbReference type="InterPro" id="IPR014825">
    <property type="entry name" value="DNA_alkylation"/>
</dbReference>
<dbReference type="STRING" id="1005944.SAMN05192576_3562"/>
<name>A0A1H0HFB6_9ACTN</name>
<organism evidence="1 2">
    <name type="scientific">Nocardioides szechwanensis</name>
    <dbReference type="NCBI Taxonomy" id="1005944"/>
    <lineage>
        <taxon>Bacteria</taxon>
        <taxon>Bacillati</taxon>
        <taxon>Actinomycetota</taxon>
        <taxon>Actinomycetes</taxon>
        <taxon>Propionibacteriales</taxon>
        <taxon>Nocardioidaceae</taxon>
        <taxon>Nocardioides</taxon>
    </lineage>
</organism>
<dbReference type="SUPFAM" id="SSF48371">
    <property type="entry name" value="ARM repeat"/>
    <property type="match status" value="1"/>
</dbReference>
<evidence type="ECO:0000313" key="2">
    <source>
        <dbReference type="Proteomes" id="UP000199004"/>
    </source>
</evidence>
<proteinExistence type="predicted"/>
<protein>
    <submittedName>
        <fullName evidence="1">3-methyladenine DNA glycosylase AlkD</fullName>
    </submittedName>
</protein>